<keyword evidence="1" id="KW-1133">Transmembrane helix</keyword>
<reference evidence="2 3" key="1">
    <citation type="submission" date="2018-07" db="EMBL/GenBank/DDBJ databases">
        <title>Section-level genome sequencing of Aspergillus section Nigri to investigate inter- and intra-species variation.</title>
        <authorList>
            <consortium name="DOE Joint Genome Institute"/>
            <person name="Vesth T.C."/>
            <person name="Nybo J.L."/>
            <person name="Theobald S."/>
            <person name="Frisvad J.C."/>
            <person name="Larsen T.O."/>
            <person name="Nielsen K.F."/>
            <person name="Hoof J.B."/>
            <person name="Brandl J."/>
            <person name="Salamov A."/>
            <person name="Riley R."/>
            <person name="Gladden J.M."/>
            <person name="Phatale P."/>
            <person name="Nielsen M.T."/>
            <person name="Lyhne E.K."/>
            <person name="Kogle M.E."/>
            <person name="Strasser K."/>
            <person name="McDonnell E."/>
            <person name="Barry K."/>
            <person name="Clum A."/>
            <person name="Chen C."/>
            <person name="Nolan M."/>
            <person name="Sandor L."/>
            <person name="Kuo A."/>
            <person name="Lipzen A."/>
            <person name="Hainaut M."/>
            <person name="Drula E."/>
            <person name="Tsang A."/>
            <person name="Magnuson J.K."/>
            <person name="Henrissat B."/>
            <person name="Wiebenga A."/>
            <person name="Simmons B.A."/>
            <person name="Makela M.R."/>
            <person name="De vries R.P."/>
            <person name="Grigoriev I.V."/>
            <person name="Mortensen U.H."/>
            <person name="Baker S.E."/>
            <person name="Andersen M.R."/>
        </authorList>
    </citation>
    <scope>NUCLEOTIDE SEQUENCE [LARGE SCALE GENOMIC DNA]</scope>
    <source>
        <strain evidence="2 3">ATCC 13496</strain>
    </source>
</reference>
<feature type="transmembrane region" description="Helical" evidence="1">
    <location>
        <begin position="18"/>
        <end position="41"/>
    </location>
</feature>
<protein>
    <submittedName>
        <fullName evidence="2">Uncharacterized protein</fullName>
    </submittedName>
</protein>
<dbReference type="EMBL" id="KZ851900">
    <property type="protein sequence ID" value="RDH25438.1"/>
    <property type="molecule type" value="Genomic_DNA"/>
</dbReference>
<sequence length="73" mass="8288">MEDTNKNGRKWALQRSWLIGWLAVLTFCQLAVVVCCCRCWCSIATAQRYGSTMRVCAIEGMKQDSGVHECLKE</sequence>
<evidence type="ECO:0000256" key="1">
    <source>
        <dbReference type="SAM" id="Phobius"/>
    </source>
</evidence>
<evidence type="ECO:0000313" key="3">
    <source>
        <dbReference type="Proteomes" id="UP000253845"/>
    </source>
</evidence>
<keyword evidence="1" id="KW-0812">Transmembrane</keyword>
<name>A0A370CCB3_ASPNG</name>
<organism evidence="2 3">
    <name type="scientific">Aspergillus niger ATCC 13496</name>
    <dbReference type="NCBI Taxonomy" id="1353008"/>
    <lineage>
        <taxon>Eukaryota</taxon>
        <taxon>Fungi</taxon>
        <taxon>Dikarya</taxon>
        <taxon>Ascomycota</taxon>
        <taxon>Pezizomycotina</taxon>
        <taxon>Eurotiomycetes</taxon>
        <taxon>Eurotiomycetidae</taxon>
        <taxon>Eurotiales</taxon>
        <taxon>Aspergillaceae</taxon>
        <taxon>Aspergillus</taxon>
        <taxon>Aspergillus subgen. Circumdati</taxon>
    </lineage>
</organism>
<dbReference type="AlphaFoldDB" id="A0A370CCB3"/>
<gene>
    <name evidence="2" type="ORF">M747DRAFT_58288</name>
</gene>
<dbReference type="Proteomes" id="UP000253845">
    <property type="component" value="Unassembled WGS sequence"/>
</dbReference>
<evidence type="ECO:0000313" key="2">
    <source>
        <dbReference type="EMBL" id="RDH25438.1"/>
    </source>
</evidence>
<accession>A0A370CCB3</accession>
<keyword evidence="1" id="KW-0472">Membrane</keyword>
<proteinExistence type="predicted"/>
<dbReference type="VEuPathDB" id="FungiDB:M747DRAFT_58288"/>